<dbReference type="ESTHER" id="9porp-c3jc57">
    <property type="family name" value="DPP4N_Peptidase_S9"/>
</dbReference>
<dbReference type="Gene3D" id="3.40.50.1820">
    <property type="entry name" value="alpha/beta hydrolase"/>
    <property type="match status" value="1"/>
</dbReference>
<dbReference type="STRING" id="553175.POREN0001_0457"/>
<feature type="domain" description="Peptidase S9 prolyl oligopeptidase catalytic" evidence="2">
    <location>
        <begin position="546"/>
        <end position="738"/>
    </location>
</feature>
<evidence type="ECO:0000259" key="2">
    <source>
        <dbReference type="Pfam" id="PF00326"/>
    </source>
</evidence>
<feature type="chain" id="PRO_5002926371" evidence="1">
    <location>
        <begin position="25"/>
        <end position="738"/>
    </location>
</feature>
<feature type="domain" description="Dipeptidylpeptidase IV N-terminal" evidence="3">
    <location>
        <begin position="127"/>
        <end position="456"/>
    </location>
</feature>
<dbReference type="MEROPS" id="S09.017"/>
<name>C3JC57_POREA</name>
<dbReference type="SUPFAM" id="SSF82171">
    <property type="entry name" value="DPP6 N-terminal domain-like"/>
    <property type="match status" value="1"/>
</dbReference>
<dbReference type="GO" id="GO:0006508">
    <property type="term" value="P:proteolysis"/>
    <property type="evidence" value="ECO:0007669"/>
    <property type="project" value="InterPro"/>
</dbReference>
<dbReference type="Pfam" id="PF00326">
    <property type="entry name" value="Peptidase_S9"/>
    <property type="match status" value="1"/>
</dbReference>
<dbReference type="RefSeq" id="WP_004334479.1">
    <property type="nucleotide sequence ID" value="NZ_ACNN01000029.1"/>
</dbReference>
<dbReference type="Proteomes" id="UP000004295">
    <property type="component" value="Unassembled WGS sequence"/>
</dbReference>
<organism evidence="4 5">
    <name type="scientific">Porphyromonas endodontalis (strain ATCC 35406 / DSM 24491 / JCM 8526 / CCUG 16442 / BCRC 14492 / NCTC 13058 / HG 370)</name>
    <name type="common">Bacteroides endodontalis</name>
    <dbReference type="NCBI Taxonomy" id="553175"/>
    <lineage>
        <taxon>Bacteria</taxon>
        <taxon>Pseudomonadati</taxon>
        <taxon>Bacteroidota</taxon>
        <taxon>Bacteroidia</taxon>
        <taxon>Bacteroidales</taxon>
        <taxon>Porphyromonadaceae</taxon>
        <taxon>Porphyromonas</taxon>
    </lineage>
</organism>
<gene>
    <name evidence="4" type="ORF">POREN0001_0457</name>
</gene>
<dbReference type="EMBL" id="ACNN01000029">
    <property type="protein sequence ID" value="EEN82228.1"/>
    <property type="molecule type" value="Genomic_DNA"/>
</dbReference>
<dbReference type="GO" id="GO:0008236">
    <property type="term" value="F:serine-type peptidase activity"/>
    <property type="evidence" value="ECO:0007669"/>
    <property type="project" value="InterPro"/>
</dbReference>
<keyword evidence="1" id="KW-0732">Signal</keyword>
<evidence type="ECO:0000256" key="1">
    <source>
        <dbReference type="SAM" id="SignalP"/>
    </source>
</evidence>
<dbReference type="InterPro" id="IPR002469">
    <property type="entry name" value="Peptidase_S9B_N"/>
</dbReference>
<dbReference type="InterPro" id="IPR001375">
    <property type="entry name" value="Peptidase_S9_cat"/>
</dbReference>
<keyword evidence="4" id="KW-0378">Hydrolase</keyword>
<reference evidence="4 5" key="1">
    <citation type="submission" date="2009-04" db="EMBL/GenBank/DDBJ databases">
        <authorList>
            <person name="Sebastian Y."/>
            <person name="Madupu R."/>
            <person name="Durkin A.S."/>
            <person name="Torralba M."/>
            <person name="Methe B."/>
            <person name="Sutton G.G."/>
            <person name="Strausberg R.L."/>
            <person name="Nelson K.E."/>
        </authorList>
    </citation>
    <scope>NUCLEOTIDE SEQUENCE [LARGE SCALE GENOMIC DNA]</scope>
    <source>
        <strain evidence="5">ATCC 35406 / BCRC 14492 / JCM 8526 / NCTC 13058 / HG 370</strain>
    </source>
</reference>
<dbReference type="Pfam" id="PF00930">
    <property type="entry name" value="DPPIV_N"/>
    <property type="match status" value="1"/>
</dbReference>
<dbReference type="PANTHER" id="PTHR11731">
    <property type="entry name" value="PROTEASE FAMILY S9B,C DIPEPTIDYL-PEPTIDASE IV-RELATED"/>
    <property type="match status" value="1"/>
</dbReference>
<dbReference type="PANTHER" id="PTHR11731:SF193">
    <property type="entry name" value="DIPEPTIDYL PEPTIDASE 9"/>
    <property type="match status" value="1"/>
</dbReference>
<sequence>MRNRTLHTLFLATLLTGSAIYGYAQDAQGLYSLEEVTPGGQKFISNYYPKYIPRLQWIGDRCTYLEGDKLMESNAKEQSPKVLLTVSEIQNLITGEDLLHMYHGQLPHYYPIEGEPSLLAVQTWRAIYIIDLSQKKLLRSLSLQSQGDTADELVELSPDAKWLIARSSDGTLYMQQLEEAGRDKRTQRLVIAQNEGDTIVYGESVHQREFGIEKGIFWSPNGSKVAFYRMDQSMVAPYPLVDITPHKAKEVPVRYPMAGEPSHHVTLGVFDRTTGQTVYMQTGGDPEHYLTNIAWDPDNRSLYIAEVNRGQNHNEVNRYDAQSGARLATLFVEDDPKYIEPQSPMIFLPTNDGRYLWLSRKDGYNHFYLGSTRKANSLQQITRGEWEVTEFKGFSQDGKTIFFEATAASPLETRLYSIGINGKNFVDLTPIEGVHRTSLNASKTAFIDTYSSPSTPRISRIVSTKGKEEKQLLKAEDPTKNAIMPEITLGTLTARDGKTTLHYRLLKPINFDPNKKYPTIIYVYGGPHAQLVTKDWLAGAGGWDVYMAQQGYVVFTLDNRGSARRGRDFEQVIHRQVGTAEMDDQMRGVEFLQKQPWVDTERMGVYGWSFGGFMTTNLMLTHSDVFKVGVAGGPVMDWSRYEVMYGERYNDTPQENLEGYQQNNLTLRAGDLKGRLLLIHGTVDNVVLWQHAQAFVQACINQRTYPDCMYYPGHEHNVLGKDRVHLNQTITRYFQDHL</sequence>
<evidence type="ECO:0000259" key="3">
    <source>
        <dbReference type="Pfam" id="PF00930"/>
    </source>
</evidence>
<dbReference type="EC" id="3.4.-.-" evidence="4"/>
<feature type="signal peptide" evidence="1">
    <location>
        <begin position="1"/>
        <end position="24"/>
    </location>
</feature>
<accession>C3JC57</accession>
<evidence type="ECO:0000313" key="4">
    <source>
        <dbReference type="EMBL" id="EEN82228.1"/>
    </source>
</evidence>
<dbReference type="GeneID" id="93365763"/>
<protein>
    <submittedName>
        <fullName evidence="4">Peptidase, S9A/B/C family, catalytic domain protein</fullName>
        <ecNumber evidence="4">3.4.-.-</ecNumber>
    </submittedName>
</protein>
<dbReference type="SUPFAM" id="SSF53474">
    <property type="entry name" value="alpha/beta-Hydrolases"/>
    <property type="match status" value="1"/>
</dbReference>
<evidence type="ECO:0000313" key="5">
    <source>
        <dbReference type="Proteomes" id="UP000004295"/>
    </source>
</evidence>
<proteinExistence type="predicted"/>
<dbReference type="GO" id="GO:0008239">
    <property type="term" value="F:dipeptidyl-peptidase activity"/>
    <property type="evidence" value="ECO:0007669"/>
    <property type="project" value="TreeGrafter"/>
</dbReference>
<dbReference type="InterPro" id="IPR050278">
    <property type="entry name" value="Serine_Prot_S9B/DPPIV"/>
</dbReference>
<dbReference type="Gene3D" id="2.140.10.30">
    <property type="entry name" value="Dipeptidylpeptidase IV, N-terminal domain"/>
    <property type="match status" value="1"/>
</dbReference>
<comment type="caution">
    <text evidence="4">The sequence shown here is derived from an EMBL/GenBank/DDBJ whole genome shotgun (WGS) entry which is preliminary data.</text>
</comment>
<dbReference type="eggNOG" id="COG1506">
    <property type="taxonomic scope" value="Bacteria"/>
</dbReference>
<dbReference type="InterPro" id="IPR029058">
    <property type="entry name" value="AB_hydrolase_fold"/>
</dbReference>
<keyword evidence="5" id="KW-1185">Reference proteome</keyword>
<dbReference type="AlphaFoldDB" id="C3JC57"/>